<protein>
    <submittedName>
        <fullName evidence="1">Uncharacterized protein</fullName>
    </submittedName>
</protein>
<accession>A0AAE0YXR0</accession>
<comment type="caution">
    <text evidence="1">The sequence shown here is derived from an EMBL/GenBank/DDBJ whole genome shotgun (WGS) entry which is preliminary data.</text>
</comment>
<gene>
    <name evidence="1" type="ORF">RRG08_054935</name>
</gene>
<dbReference type="AlphaFoldDB" id="A0AAE0YXR0"/>
<name>A0AAE0YXR0_9GAST</name>
<evidence type="ECO:0000313" key="1">
    <source>
        <dbReference type="EMBL" id="KAK3759214.1"/>
    </source>
</evidence>
<sequence>MTDENFKDTPFCFKVGSCGLDYPKFTERGRGVVEVISDKLSSVCPGLGRKRKPVIISCPNNQQKWRRVPGFRNPRRVYLQMVVFMTY</sequence>
<organism evidence="1 2">
    <name type="scientific">Elysia crispata</name>
    <name type="common">lettuce slug</name>
    <dbReference type="NCBI Taxonomy" id="231223"/>
    <lineage>
        <taxon>Eukaryota</taxon>
        <taxon>Metazoa</taxon>
        <taxon>Spiralia</taxon>
        <taxon>Lophotrochozoa</taxon>
        <taxon>Mollusca</taxon>
        <taxon>Gastropoda</taxon>
        <taxon>Heterobranchia</taxon>
        <taxon>Euthyneura</taxon>
        <taxon>Panpulmonata</taxon>
        <taxon>Sacoglossa</taxon>
        <taxon>Placobranchoidea</taxon>
        <taxon>Plakobranchidae</taxon>
        <taxon>Elysia</taxon>
    </lineage>
</organism>
<dbReference type="EMBL" id="JAWDGP010005150">
    <property type="protein sequence ID" value="KAK3759214.1"/>
    <property type="molecule type" value="Genomic_DNA"/>
</dbReference>
<proteinExistence type="predicted"/>
<keyword evidence="2" id="KW-1185">Reference proteome</keyword>
<dbReference type="Proteomes" id="UP001283361">
    <property type="component" value="Unassembled WGS sequence"/>
</dbReference>
<reference evidence="1" key="1">
    <citation type="journal article" date="2023" name="G3 (Bethesda)">
        <title>A reference genome for the long-term kleptoplast-retaining sea slug Elysia crispata morphotype clarki.</title>
        <authorList>
            <person name="Eastman K.E."/>
            <person name="Pendleton A.L."/>
            <person name="Shaikh M.A."/>
            <person name="Suttiyut T."/>
            <person name="Ogas R."/>
            <person name="Tomko P."/>
            <person name="Gavelis G."/>
            <person name="Widhalm J.R."/>
            <person name="Wisecaver J.H."/>
        </authorList>
    </citation>
    <scope>NUCLEOTIDE SEQUENCE</scope>
    <source>
        <strain evidence="1">ECLA1</strain>
    </source>
</reference>
<evidence type="ECO:0000313" key="2">
    <source>
        <dbReference type="Proteomes" id="UP001283361"/>
    </source>
</evidence>